<comment type="subcellular location">
    <subcellularLocation>
        <location evidence="1">Cell outer membrane</location>
        <topology evidence="1">Multi-pass membrane protein</topology>
    </subcellularLocation>
</comment>
<evidence type="ECO:0000256" key="10">
    <source>
        <dbReference type="ARBA" id="ARBA00023114"/>
    </source>
</evidence>
<protein>
    <submittedName>
        <fullName evidence="18">Polysaccharide biosynthesis/export family protein</fullName>
    </submittedName>
</protein>
<keyword evidence="12" id="KW-0564">Palmitate</keyword>
<evidence type="ECO:0000313" key="19">
    <source>
        <dbReference type="Proteomes" id="UP001597544"/>
    </source>
</evidence>
<keyword evidence="5" id="KW-0762">Sugar transport</keyword>
<evidence type="ECO:0000256" key="1">
    <source>
        <dbReference type="ARBA" id="ARBA00004571"/>
    </source>
</evidence>
<evidence type="ECO:0000256" key="7">
    <source>
        <dbReference type="ARBA" id="ARBA00022729"/>
    </source>
</evidence>
<feature type="domain" description="SLBB" evidence="17">
    <location>
        <begin position="153"/>
        <end position="231"/>
    </location>
</feature>
<evidence type="ECO:0000256" key="6">
    <source>
        <dbReference type="ARBA" id="ARBA00022692"/>
    </source>
</evidence>
<evidence type="ECO:0000256" key="9">
    <source>
        <dbReference type="ARBA" id="ARBA00023065"/>
    </source>
</evidence>
<dbReference type="PANTHER" id="PTHR33619">
    <property type="entry name" value="POLYSACCHARIDE EXPORT PROTEIN GFCE-RELATED"/>
    <property type="match status" value="1"/>
</dbReference>
<evidence type="ECO:0000259" key="17">
    <source>
        <dbReference type="Pfam" id="PF22461"/>
    </source>
</evidence>
<evidence type="ECO:0000256" key="15">
    <source>
        <dbReference type="SAM" id="Phobius"/>
    </source>
</evidence>
<evidence type="ECO:0000313" key="18">
    <source>
        <dbReference type="EMBL" id="MFD2515624.1"/>
    </source>
</evidence>
<dbReference type="RefSeq" id="WP_377510726.1">
    <property type="nucleotide sequence ID" value="NZ_JBHULU010000021.1"/>
</dbReference>
<dbReference type="InterPro" id="IPR003715">
    <property type="entry name" value="Poly_export_N"/>
</dbReference>
<evidence type="ECO:0000256" key="13">
    <source>
        <dbReference type="ARBA" id="ARBA00023237"/>
    </source>
</evidence>
<dbReference type="PROSITE" id="PS51257">
    <property type="entry name" value="PROKAR_LIPOPROTEIN"/>
    <property type="match status" value="1"/>
</dbReference>
<name>A0ABW5IPN4_9BACT</name>
<dbReference type="Proteomes" id="UP001597544">
    <property type="component" value="Unassembled WGS sequence"/>
</dbReference>
<dbReference type="PANTHER" id="PTHR33619:SF3">
    <property type="entry name" value="POLYSACCHARIDE EXPORT PROTEIN GFCE-RELATED"/>
    <property type="match status" value="1"/>
</dbReference>
<proteinExistence type="inferred from homology"/>
<keyword evidence="3" id="KW-0813">Transport</keyword>
<gene>
    <name evidence="18" type="ORF">ACFSRY_17250</name>
</gene>
<keyword evidence="8" id="KW-0625">Polysaccharide transport</keyword>
<keyword evidence="11 15" id="KW-0472">Membrane</keyword>
<keyword evidence="10" id="KW-0626">Porin</keyword>
<evidence type="ECO:0000256" key="8">
    <source>
        <dbReference type="ARBA" id="ARBA00023047"/>
    </source>
</evidence>
<sequence length="266" mass="29289">MESTKPMRKALIAFQILFAMIVFGSCVPQKKLMLLQDESTVKDQGRADELVKTFDLKRTVYTLKPGDVISLQVQSTTQQEYNFLASTSSEGSGINPKEKGYKLDADGNILLPTIGQVSLAGLTIAEARTKLTAEIKPYLSQPNVFVSLLNFQFTILGEVGSQGKITADQENLNVVEAIALAGGFSPFSNRGKIRLMRYEGDKAKLYTFSMLDDDIITSQNFYLQPNDMIVVDPLPAKYFKESIIPTLSLGISVLTALTFIALRVAQ</sequence>
<accession>A0ABW5IPN4</accession>
<comment type="caution">
    <text evidence="18">The sequence shown here is derived from an EMBL/GenBank/DDBJ whole genome shotgun (WGS) entry which is preliminary data.</text>
</comment>
<evidence type="ECO:0000259" key="16">
    <source>
        <dbReference type="Pfam" id="PF02563"/>
    </source>
</evidence>
<keyword evidence="6 15" id="KW-0812">Transmembrane</keyword>
<dbReference type="Gene3D" id="3.10.560.10">
    <property type="entry name" value="Outer membrane lipoprotein wza domain like"/>
    <property type="match status" value="1"/>
</dbReference>
<evidence type="ECO:0000256" key="11">
    <source>
        <dbReference type="ARBA" id="ARBA00023136"/>
    </source>
</evidence>
<keyword evidence="19" id="KW-1185">Reference proteome</keyword>
<evidence type="ECO:0000256" key="14">
    <source>
        <dbReference type="ARBA" id="ARBA00023288"/>
    </source>
</evidence>
<reference evidence="19" key="1">
    <citation type="journal article" date="2019" name="Int. J. Syst. Evol. Microbiol.">
        <title>The Global Catalogue of Microorganisms (GCM) 10K type strain sequencing project: providing services to taxonomists for standard genome sequencing and annotation.</title>
        <authorList>
            <consortium name="The Broad Institute Genomics Platform"/>
            <consortium name="The Broad Institute Genome Sequencing Center for Infectious Disease"/>
            <person name="Wu L."/>
            <person name="Ma J."/>
        </authorList>
    </citation>
    <scope>NUCLEOTIDE SEQUENCE [LARGE SCALE GENOMIC DNA]</scope>
    <source>
        <strain evidence="19">KCTC 42498</strain>
    </source>
</reference>
<dbReference type="Pfam" id="PF02563">
    <property type="entry name" value="Poly_export"/>
    <property type="match status" value="1"/>
</dbReference>
<organism evidence="18 19">
    <name type="scientific">Pontibacter locisalis</name>
    <dbReference type="NCBI Taxonomy" id="1719035"/>
    <lineage>
        <taxon>Bacteria</taxon>
        <taxon>Pseudomonadati</taxon>
        <taxon>Bacteroidota</taxon>
        <taxon>Cytophagia</taxon>
        <taxon>Cytophagales</taxon>
        <taxon>Hymenobacteraceae</taxon>
        <taxon>Pontibacter</taxon>
    </lineage>
</organism>
<evidence type="ECO:0000256" key="2">
    <source>
        <dbReference type="ARBA" id="ARBA00009450"/>
    </source>
</evidence>
<dbReference type="InterPro" id="IPR054765">
    <property type="entry name" value="SLBB_dom"/>
</dbReference>
<evidence type="ECO:0000256" key="5">
    <source>
        <dbReference type="ARBA" id="ARBA00022597"/>
    </source>
</evidence>
<evidence type="ECO:0000256" key="12">
    <source>
        <dbReference type="ARBA" id="ARBA00023139"/>
    </source>
</evidence>
<keyword evidence="13" id="KW-0998">Cell outer membrane</keyword>
<feature type="transmembrane region" description="Helical" evidence="15">
    <location>
        <begin position="243"/>
        <end position="265"/>
    </location>
</feature>
<dbReference type="InterPro" id="IPR049712">
    <property type="entry name" value="Poly_export"/>
</dbReference>
<evidence type="ECO:0000256" key="4">
    <source>
        <dbReference type="ARBA" id="ARBA00022452"/>
    </source>
</evidence>
<comment type="similarity">
    <text evidence="2">Belongs to the BexD/CtrA/VexA family.</text>
</comment>
<evidence type="ECO:0000256" key="3">
    <source>
        <dbReference type="ARBA" id="ARBA00022448"/>
    </source>
</evidence>
<dbReference type="EMBL" id="JBHULU010000021">
    <property type="protein sequence ID" value="MFD2515624.1"/>
    <property type="molecule type" value="Genomic_DNA"/>
</dbReference>
<feature type="domain" description="Polysaccharide export protein N-terminal" evidence="16">
    <location>
        <begin position="59"/>
        <end position="148"/>
    </location>
</feature>
<keyword evidence="14" id="KW-0449">Lipoprotein</keyword>
<keyword evidence="9" id="KW-0406">Ion transport</keyword>
<keyword evidence="7" id="KW-0732">Signal</keyword>
<keyword evidence="4" id="KW-1134">Transmembrane beta strand</keyword>
<keyword evidence="15" id="KW-1133">Transmembrane helix</keyword>
<dbReference type="Pfam" id="PF22461">
    <property type="entry name" value="SLBB_2"/>
    <property type="match status" value="1"/>
</dbReference>